<keyword evidence="6" id="KW-0808">Transferase</keyword>
<dbReference type="GO" id="GO:0000155">
    <property type="term" value="F:phosphorelay sensor kinase activity"/>
    <property type="evidence" value="ECO:0007669"/>
    <property type="project" value="InterPro"/>
</dbReference>
<dbReference type="CDD" id="cd00082">
    <property type="entry name" value="HisKA"/>
    <property type="match status" value="1"/>
</dbReference>
<protein>
    <recommendedName>
        <fullName evidence="4">histidine kinase</fullName>
        <ecNumber evidence="4">2.7.13.3</ecNumber>
    </recommendedName>
</protein>
<dbReference type="CDD" id="cd00075">
    <property type="entry name" value="HATPase"/>
    <property type="match status" value="1"/>
</dbReference>
<dbReference type="PRINTS" id="PR00344">
    <property type="entry name" value="BCTRLSENSOR"/>
</dbReference>
<dbReference type="Gene3D" id="3.30.565.10">
    <property type="entry name" value="Histidine kinase-like ATPase, C-terminal domain"/>
    <property type="match status" value="1"/>
</dbReference>
<comment type="subcellular location">
    <subcellularLocation>
        <location evidence="3">Cell membrane</location>
    </subcellularLocation>
</comment>
<dbReference type="Proteomes" id="UP000244928">
    <property type="component" value="Chromosome"/>
</dbReference>
<keyword evidence="8" id="KW-0902">Two-component regulatory system</keyword>
<evidence type="ECO:0000256" key="3">
    <source>
        <dbReference type="ARBA" id="ARBA00004236"/>
    </source>
</evidence>
<accession>A0A2S1R559</accession>
<dbReference type="EMBL" id="CP015449">
    <property type="protein sequence ID" value="AWH91413.1"/>
    <property type="molecule type" value="Genomic_DNA"/>
</dbReference>
<comment type="cofactor">
    <cofactor evidence="2">
        <name>a divalent metal cation</name>
        <dbReference type="ChEBI" id="CHEBI:60240"/>
    </cofactor>
</comment>
<evidence type="ECO:0000256" key="5">
    <source>
        <dbReference type="ARBA" id="ARBA00022553"/>
    </source>
</evidence>
<dbReference type="Gene3D" id="1.10.287.130">
    <property type="match status" value="1"/>
</dbReference>
<dbReference type="AlphaFoldDB" id="A0A2S1R559"/>
<keyword evidence="7" id="KW-0418">Kinase</keyword>
<dbReference type="InterPro" id="IPR050736">
    <property type="entry name" value="Sensor_HK_Regulatory"/>
</dbReference>
<reference evidence="12 13" key="1">
    <citation type="submission" date="2016-04" db="EMBL/GenBank/DDBJ databases">
        <title>Complete genome sequence of Dietzia lutea YIM 80766T, a strain isolated from desert soil in Egypt.</title>
        <authorList>
            <person name="Zhao J."/>
            <person name="Hu B."/>
            <person name="Geng S."/>
            <person name="Nie Y."/>
            <person name="Tang Y."/>
        </authorList>
    </citation>
    <scope>NUCLEOTIDE SEQUENCE [LARGE SCALE GENOMIC DNA]</scope>
    <source>
        <strain evidence="12 13">YIM 80766</strain>
    </source>
</reference>
<dbReference type="InterPro" id="IPR005467">
    <property type="entry name" value="His_kinase_dom"/>
</dbReference>
<evidence type="ECO:0000256" key="8">
    <source>
        <dbReference type="ARBA" id="ARBA00023012"/>
    </source>
</evidence>
<organism evidence="12 13">
    <name type="scientific">Dietzia lutea</name>
    <dbReference type="NCBI Taxonomy" id="546160"/>
    <lineage>
        <taxon>Bacteria</taxon>
        <taxon>Bacillati</taxon>
        <taxon>Actinomycetota</taxon>
        <taxon>Actinomycetes</taxon>
        <taxon>Mycobacteriales</taxon>
        <taxon>Dietziaceae</taxon>
        <taxon>Dietzia</taxon>
    </lineage>
</organism>
<dbReference type="OrthoDB" id="9810730at2"/>
<keyword evidence="9 10" id="KW-0472">Membrane</keyword>
<dbReference type="PANTHER" id="PTHR43711">
    <property type="entry name" value="TWO-COMPONENT HISTIDINE KINASE"/>
    <property type="match status" value="1"/>
</dbReference>
<evidence type="ECO:0000256" key="9">
    <source>
        <dbReference type="ARBA" id="ARBA00023136"/>
    </source>
</evidence>
<keyword evidence="10" id="KW-0812">Transmembrane</keyword>
<evidence type="ECO:0000256" key="2">
    <source>
        <dbReference type="ARBA" id="ARBA00001968"/>
    </source>
</evidence>
<feature type="transmembrane region" description="Helical" evidence="10">
    <location>
        <begin position="185"/>
        <end position="206"/>
    </location>
</feature>
<dbReference type="SUPFAM" id="SSF55874">
    <property type="entry name" value="ATPase domain of HSP90 chaperone/DNA topoisomerase II/histidine kinase"/>
    <property type="match status" value="1"/>
</dbReference>
<dbReference type="EC" id="2.7.13.3" evidence="4"/>
<dbReference type="FunFam" id="3.30.565.10:FF:000006">
    <property type="entry name" value="Sensor histidine kinase WalK"/>
    <property type="match status" value="1"/>
</dbReference>
<evidence type="ECO:0000259" key="11">
    <source>
        <dbReference type="PROSITE" id="PS50109"/>
    </source>
</evidence>
<feature type="transmembrane region" description="Helical" evidence="10">
    <location>
        <begin position="21"/>
        <end position="43"/>
    </location>
</feature>
<evidence type="ECO:0000256" key="7">
    <source>
        <dbReference type="ARBA" id="ARBA00022777"/>
    </source>
</evidence>
<dbReference type="KEGG" id="dlu:A6035_03620"/>
<dbReference type="InterPro" id="IPR004358">
    <property type="entry name" value="Sig_transdc_His_kin-like_C"/>
</dbReference>
<dbReference type="SMART" id="SM00388">
    <property type="entry name" value="HisKA"/>
    <property type="match status" value="1"/>
</dbReference>
<evidence type="ECO:0000313" key="13">
    <source>
        <dbReference type="Proteomes" id="UP000244928"/>
    </source>
</evidence>
<dbReference type="PANTHER" id="PTHR43711:SF31">
    <property type="entry name" value="HISTIDINE KINASE"/>
    <property type="match status" value="1"/>
</dbReference>
<dbReference type="Pfam" id="PF00512">
    <property type="entry name" value="HisKA"/>
    <property type="match status" value="1"/>
</dbReference>
<keyword evidence="10" id="KW-1133">Transmembrane helix</keyword>
<proteinExistence type="predicted"/>
<dbReference type="FunFam" id="1.10.287.130:FF:000001">
    <property type="entry name" value="Two-component sensor histidine kinase"/>
    <property type="match status" value="1"/>
</dbReference>
<dbReference type="InterPro" id="IPR003661">
    <property type="entry name" value="HisK_dim/P_dom"/>
</dbReference>
<dbReference type="InterPro" id="IPR036890">
    <property type="entry name" value="HATPase_C_sf"/>
</dbReference>
<dbReference type="InterPro" id="IPR036097">
    <property type="entry name" value="HisK_dim/P_sf"/>
</dbReference>
<dbReference type="PROSITE" id="PS50109">
    <property type="entry name" value="HIS_KIN"/>
    <property type="match status" value="1"/>
</dbReference>
<gene>
    <name evidence="12" type="ORF">A6035_03620</name>
</gene>
<dbReference type="SMART" id="SM00387">
    <property type="entry name" value="HATPase_c"/>
    <property type="match status" value="1"/>
</dbReference>
<dbReference type="GO" id="GO:0005509">
    <property type="term" value="F:calcium ion binding"/>
    <property type="evidence" value="ECO:0007669"/>
    <property type="project" value="UniProtKB-ARBA"/>
</dbReference>
<evidence type="ECO:0000256" key="10">
    <source>
        <dbReference type="SAM" id="Phobius"/>
    </source>
</evidence>
<dbReference type="RefSeq" id="WP_108846673.1">
    <property type="nucleotide sequence ID" value="NZ_CP015449.1"/>
</dbReference>
<sequence length="514" mass="55206">MSPREKQAPEVSRILRDKSRQMLILVVVVALLGPLMLLLQYQLSQRTSTVYTPVVDTTSRLVIAMRWAQSDLRMDRVYDVPGAEDRLRALKADSDEALAELDRLVGDDTEFTPALARLTASSASWWSYADSIVGMAEGYPAADDPTGRARFVSALADFSEMIASADSLHTLASDKRVEVRRLRTWVLVGGSAAAFAVTLAAALAIVRGTRRTAEEIVDPIEELAAVARLDTVGGRGTRARTDDGPAEVRALAEAFNTLLDTRDDYEAGREEQLSRLEELDRQKDAFVSTVSHELRTPLASIVGYTEMLCDGDGGELTSAQHRLVGVVQRNADRLRGLIEDLLILSRIEAQSFDIAHERLSLGEVVGNVTESLQPAADRAGLALVEQVEPAEVIGDALQLERAVTNLVSNAIKFTPEGGSVTVGLAVDEHVATVTVADTGIGIPEAEQEHLGTRFFRSSTAQQRSIPGTGLGVSIVQAIADAHGGGLDFDSVEGEGTTFRLTVPLWSAGAASPTP</sequence>
<dbReference type="SUPFAM" id="SSF47384">
    <property type="entry name" value="Homodimeric domain of signal transducing histidine kinase"/>
    <property type="match status" value="1"/>
</dbReference>
<keyword evidence="13" id="KW-1185">Reference proteome</keyword>
<dbReference type="Pfam" id="PF02518">
    <property type="entry name" value="HATPase_c"/>
    <property type="match status" value="1"/>
</dbReference>
<evidence type="ECO:0000256" key="6">
    <source>
        <dbReference type="ARBA" id="ARBA00022679"/>
    </source>
</evidence>
<evidence type="ECO:0000256" key="4">
    <source>
        <dbReference type="ARBA" id="ARBA00012438"/>
    </source>
</evidence>
<evidence type="ECO:0000313" key="12">
    <source>
        <dbReference type="EMBL" id="AWH91413.1"/>
    </source>
</evidence>
<comment type="catalytic activity">
    <reaction evidence="1">
        <text>ATP + protein L-histidine = ADP + protein N-phospho-L-histidine.</text>
        <dbReference type="EC" id="2.7.13.3"/>
    </reaction>
</comment>
<evidence type="ECO:0000256" key="1">
    <source>
        <dbReference type="ARBA" id="ARBA00000085"/>
    </source>
</evidence>
<dbReference type="GO" id="GO:0005886">
    <property type="term" value="C:plasma membrane"/>
    <property type="evidence" value="ECO:0007669"/>
    <property type="project" value="UniProtKB-SubCell"/>
</dbReference>
<feature type="domain" description="Histidine kinase" evidence="11">
    <location>
        <begin position="289"/>
        <end position="506"/>
    </location>
</feature>
<name>A0A2S1R559_9ACTN</name>
<dbReference type="InterPro" id="IPR003594">
    <property type="entry name" value="HATPase_dom"/>
</dbReference>
<keyword evidence="5" id="KW-0597">Phosphoprotein</keyword>